<comment type="caution">
    <text evidence="2">The sequence shown here is derived from an EMBL/GenBank/DDBJ whole genome shotgun (WGS) entry which is preliminary data.</text>
</comment>
<feature type="region of interest" description="Disordered" evidence="1">
    <location>
        <begin position="258"/>
        <end position="298"/>
    </location>
</feature>
<dbReference type="OrthoDB" id="4161332at2759"/>
<name>A0A2K3QNF0_9HYPO</name>
<dbReference type="EMBL" id="NRSZ01000161">
    <property type="protein sequence ID" value="PNY29055.1"/>
    <property type="molecule type" value="Genomic_DNA"/>
</dbReference>
<dbReference type="Proteomes" id="UP000236621">
    <property type="component" value="Unassembled WGS sequence"/>
</dbReference>
<feature type="region of interest" description="Disordered" evidence="1">
    <location>
        <begin position="25"/>
        <end position="50"/>
    </location>
</feature>
<proteinExistence type="predicted"/>
<feature type="compositionally biased region" description="Polar residues" evidence="1">
    <location>
        <begin position="381"/>
        <end position="394"/>
    </location>
</feature>
<keyword evidence="3" id="KW-1185">Reference proteome</keyword>
<evidence type="ECO:0000313" key="3">
    <source>
        <dbReference type="Proteomes" id="UP000236621"/>
    </source>
</evidence>
<protein>
    <submittedName>
        <fullName evidence="2">Nitrogen assimilation transcription factor nirA</fullName>
    </submittedName>
</protein>
<organism evidence="2 3">
    <name type="scientific">Tolypocladium capitatum</name>
    <dbReference type="NCBI Taxonomy" id="45235"/>
    <lineage>
        <taxon>Eukaryota</taxon>
        <taxon>Fungi</taxon>
        <taxon>Dikarya</taxon>
        <taxon>Ascomycota</taxon>
        <taxon>Pezizomycotina</taxon>
        <taxon>Sordariomycetes</taxon>
        <taxon>Hypocreomycetidae</taxon>
        <taxon>Hypocreales</taxon>
        <taxon>Ophiocordycipitaceae</taxon>
        <taxon>Tolypocladium</taxon>
    </lineage>
</organism>
<dbReference type="STRING" id="45235.A0A2K3QNF0"/>
<evidence type="ECO:0000256" key="1">
    <source>
        <dbReference type="SAM" id="MobiDB-lite"/>
    </source>
</evidence>
<dbReference type="AlphaFoldDB" id="A0A2K3QNF0"/>
<sequence>MAAMQIVPALHMRIAAGMKHRGCHGRTSPLFDDNAPERSTGGEHRPRMPDDWVERGLVDEAVRQPASPRVPPSQPLAEAGRCRADADARRPDGGAQHLLSLHWNHLPPGLHAPHGLPGPLLRQAATQRPLFGASKFSLHLEVRRGVADNRAMYHVLVIIRHRLFVADGHLYSTSRSISVDSMQCVSAASGIVHLPRAYHRAVSIGRAPYLISLATCLALFRENQETNSAVQNAGMTVQSVMTKLGVVIEDISSEALEMDQTGKSRTANDQPQKPISAPRVERSVPAATHGGTRYSPGSECFDVDGIIQSFRQENDASAARPPAADSSSGPHQPPNPPWITQGTASMGMARPELAPPTQYGAAQGLAPTALPPPEAAFDAGSSWQQDRQAANNDSESLEDALLGFYCSSLGNLTFMGWWDGVEGDAEPQERRFKLVATSHIKTVLKPKWTGFPNMTKLHARGSPVTLPCVLMRAGTSKGASIRKKDLPAEQSD</sequence>
<reference evidence="2 3" key="1">
    <citation type="submission" date="2017-08" db="EMBL/GenBank/DDBJ databases">
        <title>Harnessing the power of phylogenomics to disentangle the directionality and signatures of interkingdom host jumping in the parasitic fungal genus Tolypocladium.</title>
        <authorList>
            <person name="Quandt C.A."/>
            <person name="Patterson W."/>
            <person name="Spatafora J.W."/>
        </authorList>
    </citation>
    <scope>NUCLEOTIDE SEQUENCE [LARGE SCALE GENOMIC DNA]</scope>
    <source>
        <strain evidence="2 3">CBS 113982</strain>
    </source>
</reference>
<feature type="region of interest" description="Disordered" evidence="1">
    <location>
        <begin position="313"/>
        <end position="394"/>
    </location>
</feature>
<gene>
    <name evidence="2" type="ORF">TCAP_01029</name>
</gene>
<accession>A0A2K3QNF0</accession>
<feature type="compositionally biased region" description="Basic and acidic residues" evidence="1">
    <location>
        <begin position="80"/>
        <end position="90"/>
    </location>
</feature>
<feature type="compositionally biased region" description="Low complexity" evidence="1">
    <location>
        <begin position="315"/>
        <end position="328"/>
    </location>
</feature>
<evidence type="ECO:0000313" key="2">
    <source>
        <dbReference type="EMBL" id="PNY29055.1"/>
    </source>
</evidence>
<feature type="compositionally biased region" description="Polar residues" evidence="1">
    <location>
        <begin position="261"/>
        <end position="273"/>
    </location>
</feature>
<feature type="region of interest" description="Disordered" evidence="1">
    <location>
        <begin position="64"/>
        <end position="90"/>
    </location>
</feature>
<feature type="compositionally biased region" description="Basic and acidic residues" evidence="1">
    <location>
        <begin position="40"/>
        <end position="50"/>
    </location>
</feature>